<dbReference type="GO" id="GO:0032259">
    <property type="term" value="P:methylation"/>
    <property type="evidence" value="ECO:0007669"/>
    <property type="project" value="UniProtKB-KW"/>
</dbReference>
<keyword evidence="6" id="KW-0479">Metal-binding</keyword>
<dbReference type="AlphaFoldDB" id="A0A183H1U0"/>
<evidence type="ECO:0000256" key="6">
    <source>
        <dbReference type="ARBA" id="ARBA00022723"/>
    </source>
</evidence>
<comment type="subcellular location">
    <subcellularLocation>
        <location evidence="1">Chromosome</location>
    </subcellularLocation>
</comment>
<dbReference type="GO" id="GO:0005694">
    <property type="term" value="C:chromosome"/>
    <property type="evidence" value="ECO:0007669"/>
    <property type="project" value="UniProtKB-SubCell"/>
</dbReference>
<evidence type="ECO:0000256" key="4">
    <source>
        <dbReference type="ARBA" id="ARBA00022679"/>
    </source>
</evidence>
<keyword evidence="5" id="KW-0949">S-adenosyl-L-methionine</keyword>
<organism evidence="9">
    <name type="scientific">Onchocerca flexuosa</name>
    <dbReference type="NCBI Taxonomy" id="387005"/>
    <lineage>
        <taxon>Eukaryota</taxon>
        <taxon>Metazoa</taxon>
        <taxon>Ecdysozoa</taxon>
        <taxon>Nematoda</taxon>
        <taxon>Chromadorea</taxon>
        <taxon>Rhabditida</taxon>
        <taxon>Spirurina</taxon>
        <taxon>Spiruromorpha</taxon>
        <taxon>Filarioidea</taxon>
        <taxon>Onchocercidae</taxon>
        <taxon>Onchocerca</taxon>
    </lineage>
</organism>
<dbReference type="GO" id="GO:0046872">
    <property type="term" value="F:metal ion binding"/>
    <property type="evidence" value="ECO:0007669"/>
    <property type="project" value="UniProtKB-KW"/>
</dbReference>
<keyword evidence="7" id="KW-0862">Zinc</keyword>
<dbReference type="GO" id="GO:0008168">
    <property type="term" value="F:methyltransferase activity"/>
    <property type="evidence" value="ECO:0007669"/>
    <property type="project" value="UniProtKB-KW"/>
</dbReference>
<evidence type="ECO:0000256" key="2">
    <source>
        <dbReference type="ARBA" id="ARBA00022454"/>
    </source>
</evidence>
<proteinExistence type="predicted"/>
<evidence type="ECO:0000313" key="9">
    <source>
        <dbReference type="WBParaSite" id="OFLC_0000144901-mRNA-1"/>
    </source>
</evidence>
<evidence type="ECO:0000256" key="5">
    <source>
        <dbReference type="ARBA" id="ARBA00022691"/>
    </source>
</evidence>
<dbReference type="InterPro" id="IPR050973">
    <property type="entry name" value="H3K9_Histone-Lys_N-MTase"/>
</dbReference>
<keyword evidence="3" id="KW-0489">Methyltransferase</keyword>
<feature type="domain" description="SET" evidence="8">
    <location>
        <begin position="62"/>
        <end position="180"/>
    </location>
</feature>
<keyword evidence="2" id="KW-0158">Chromosome</keyword>
<dbReference type="SUPFAM" id="SSF82199">
    <property type="entry name" value="SET domain"/>
    <property type="match status" value="1"/>
</dbReference>
<sequence length="225" mass="25891">LRNFQDIFKDQNSIKNINNILPILECSARCSCSFFANNCENRCVQFGASLPLEARLQKRLKKKVRVFDAGEKGYGLQCREQIKKGRFVIEYIGEVIGSDEVEKRRSKTNYVLTVKEIFRDHTELTYIDPSVRGNQSRFINHGCNPNLVMILVRYGTPQVHVGLFALRDIPAYEELTYDYGAMLMNVNKSLYSCDEIQALRSPQYVKGFPNSKSMTQSSQIYMSTR</sequence>
<dbReference type="Gene3D" id="2.170.270.10">
    <property type="entry name" value="SET domain"/>
    <property type="match status" value="1"/>
</dbReference>
<dbReference type="PANTHER" id="PTHR46223:SF3">
    <property type="entry name" value="HISTONE-LYSINE N-METHYLTRANSFERASE SET-23"/>
    <property type="match status" value="1"/>
</dbReference>
<dbReference type="STRING" id="387005.A0A183H1U0"/>
<dbReference type="SMART" id="SM00317">
    <property type="entry name" value="SET"/>
    <property type="match status" value="1"/>
</dbReference>
<dbReference type="Pfam" id="PF00856">
    <property type="entry name" value="SET"/>
    <property type="match status" value="1"/>
</dbReference>
<protein>
    <submittedName>
        <fullName evidence="9">SET domain-containing protein</fullName>
    </submittedName>
</protein>
<evidence type="ECO:0000256" key="1">
    <source>
        <dbReference type="ARBA" id="ARBA00004286"/>
    </source>
</evidence>
<evidence type="ECO:0000256" key="3">
    <source>
        <dbReference type="ARBA" id="ARBA00022603"/>
    </source>
</evidence>
<name>A0A183H1U0_9BILA</name>
<keyword evidence="4" id="KW-0808">Transferase</keyword>
<dbReference type="PANTHER" id="PTHR46223">
    <property type="entry name" value="HISTONE-LYSINE N-METHYLTRANSFERASE SUV39H"/>
    <property type="match status" value="1"/>
</dbReference>
<accession>A0A183H1U0</accession>
<dbReference type="PROSITE" id="PS50280">
    <property type="entry name" value="SET"/>
    <property type="match status" value="1"/>
</dbReference>
<evidence type="ECO:0000259" key="8">
    <source>
        <dbReference type="PROSITE" id="PS50280"/>
    </source>
</evidence>
<dbReference type="WBParaSite" id="OFLC_0000144901-mRNA-1">
    <property type="protein sequence ID" value="OFLC_0000144901-mRNA-1"/>
    <property type="gene ID" value="OFLC_0000144901"/>
</dbReference>
<reference evidence="9" key="1">
    <citation type="submission" date="2016-06" db="UniProtKB">
        <authorList>
            <consortium name="WormBaseParasite"/>
        </authorList>
    </citation>
    <scope>IDENTIFICATION</scope>
</reference>
<dbReference type="InterPro" id="IPR001214">
    <property type="entry name" value="SET_dom"/>
</dbReference>
<dbReference type="InterPro" id="IPR046341">
    <property type="entry name" value="SET_dom_sf"/>
</dbReference>
<evidence type="ECO:0000256" key="7">
    <source>
        <dbReference type="ARBA" id="ARBA00022833"/>
    </source>
</evidence>